<name>A0A853IJM5_9GAMM</name>
<sequence>KNVATTIRRLEEGREGSGDVKLIKVKQSKEDQRFKLIWLTAKGKSLLQRL</sequence>
<dbReference type="Gene3D" id="1.10.10.10">
    <property type="entry name" value="Winged helix-like DNA-binding domain superfamily/Winged helix DNA-binding domain"/>
    <property type="match status" value="1"/>
</dbReference>
<keyword evidence="2" id="KW-1185">Reference proteome</keyword>
<gene>
    <name evidence="1" type="ORF">H0A36_29830</name>
</gene>
<dbReference type="EMBL" id="JACCKB010000340">
    <property type="protein sequence ID" value="NYZ70214.1"/>
    <property type="molecule type" value="Genomic_DNA"/>
</dbReference>
<comment type="caution">
    <text evidence="1">The sequence shown here is derived from an EMBL/GenBank/DDBJ whole genome shotgun (WGS) entry which is preliminary data.</text>
</comment>
<dbReference type="AlphaFoldDB" id="A0A853IJM5"/>
<accession>A0A853IJM5</accession>
<evidence type="ECO:0008006" key="3">
    <source>
        <dbReference type="Google" id="ProtNLM"/>
    </source>
</evidence>
<dbReference type="InterPro" id="IPR036388">
    <property type="entry name" value="WH-like_DNA-bd_sf"/>
</dbReference>
<dbReference type="Proteomes" id="UP000569732">
    <property type="component" value="Unassembled WGS sequence"/>
</dbReference>
<proteinExistence type="predicted"/>
<evidence type="ECO:0000313" key="1">
    <source>
        <dbReference type="EMBL" id="NYZ70214.1"/>
    </source>
</evidence>
<evidence type="ECO:0000313" key="2">
    <source>
        <dbReference type="Proteomes" id="UP000569732"/>
    </source>
</evidence>
<dbReference type="SUPFAM" id="SSF46785">
    <property type="entry name" value="Winged helix' DNA-binding domain"/>
    <property type="match status" value="1"/>
</dbReference>
<reference evidence="1 2" key="1">
    <citation type="submission" date="2020-07" db="EMBL/GenBank/DDBJ databases">
        <title>Endozoicomonas sp. nov., isolated from sediment.</title>
        <authorList>
            <person name="Gu T."/>
        </authorList>
    </citation>
    <scope>NUCLEOTIDE SEQUENCE [LARGE SCALE GENOMIC DNA]</scope>
    <source>
        <strain evidence="1 2">SM1973</strain>
    </source>
</reference>
<dbReference type="InterPro" id="IPR036390">
    <property type="entry name" value="WH_DNA-bd_sf"/>
</dbReference>
<organism evidence="1 2">
    <name type="scientific">Spartinivicinus marinus</name>
    <dbReference type="NCBI Taxonomy" id="2994442"/>
    <lineage>
        <taxon>Bacteria</taxon>
        <taxon>Pseudomonadati</taxon>
        <taxon>Pseudomonadota</taxon>
        <taxon>Gammaproteobacteria</taxon>
        <taxon>Oceanospirillales</taxon>
        <taxon>Zooshikellaceae</taxon>
        <taxon>Spartinivicinus</taxon>
    </lineage>
</organism>
<protein>
    <recommendedName>
        <fullName evidence="3">MarR family transcriptional regulator</fullName>
    </recommendedName>
</protein>
<feature type="non-terminal residue" evidence="1">
    <location>
        <position position="1"/>
    </location>
</feature>